<dbReference type="InterPro" id="IPR007177">
    <property type="entry name" value="Tsr3_C"/>
</dbReference>
<dbReference type="eggNOG" id="KOG3154">
    <property type="taxonomic scope" value="Eukaryota"/>
</dbReference>
<evidence type="ECO:0000256" key="7">
    <source>
        <dbReference type="SAM" id="MobiDB-lite"/>
    </source>
</evidence>
<proteinExistence type="inferred from homology"/>
<dbReference type="STRING" id="1071382.H2B1Z6"/>
<evidence type="ECO:0000256" key="1">
    <source>
        <dbReference type="ARBA" id="ARBA00022490"/>
    </source>
</evidence>
<evidence type="ECO:0000259" key="8">
    <source>
        <dbReference type="Pfam" id="PF04034"/>
    </source>
</evidence>
<feature type="region of interest" description="Disordered" evidence="7">
    <location>
        <begin position="279"/>
        <end position="313"/>
    </location>
</feature>
<evidence type="ECO:0000256" key="4">
    <source>
        <dbReference type="ARBA" id="ARBA00022679"/>
    </source>
</evidence>
<evidence type="ECO:0000256" key="2">
    <source>
        <dbReference type="ARBA" id="ARBA00022517"/>
    </source>
</evidence>
<dbReference type="GO" id="GO:1904047">
    <property type="term" value="F:S-adenosyl-L-methionine binding"/>
    <property type="evidence" value="ECO:0007669"/>
    <property type="project" value="UniProtKB-UniRule"/>
</dbReference>
<comment type="similarity">
    <text evidence="6">Belongs to the TDD superfamily. TSR3 family.</text>
</comment>
<feature type="region of interest" description="Disordered" evidence="7">
    <location>
        <begin position="1"/>
        <end position="40"/>
    </location>
</feature>
<dbReference type="Pfam" id="PF04034">
    <property type="entry name" value="Ribo_biogen_C"/>
    <property type="match status" value="1"/>
</dbReference>
<dbReference type="InterPro" id="IPR007209">
    <property type="entry name" value="RNaseL-inhib-like_metal-bd_dom"/>
</dbReference>
<dbReference type="HOGENOM" id="CLU_035060_0_0_1"/>
<dbReference type="InParanoid" id="H2B1Z6"/>
<evidence type="ECO:0000313" key="10">
    <source>
        <dbReference type="EMBL" id="CCF60646.1"/>
    </source>
</evidence>
<keyword evidence="4 6" id="KW-0808">Transferase</keyword>
<keyword evidence="2 6" id="KW-0690">Ribosome biogenesis</keyword>
<dbReference type="GO" id="GO:0000455">
    <property type="term" value="P:enzyme-directed rRNA pseudouridine synthesis"/>
    <property type="evidence" value="ECO:0007669"/>
    <property type="project" value="UniProtKB-UniRule"/>
</dbReference>
<dbReference type="AlphaFoldDB" id="H2B1Z6"/>
<dbReference type="EC" id="2.5.1.157" evidence="6"/>
<feature type="compositionally biased region" description="Basic residues" evidence="7">
    <location>
        <begin position="1"/>
        <end position="10"/>
    </location>
</feature>
<dbReference type="PANTHER" id="PTHR20426:SF0">
    <property type="entry name" value="18S RRNA AMINOCARBOXYPROPYLTRANSFERASE"/>
    <property type="match status" value="1"/>
</dbReference>
<dbReference type="InterPro" id="IPR022968">
    <property type="entry name" value="Tsr3-like"/>
</dbReference>
<evidence type="ECO:0000313" key="11">
    <source>
        <dbReference type="Proteomes" id="UP000005220"/>
    </source>
</evidence>
<comment type="subcellular location">
    <subcellularLocation>
        <location evidence="6">Cytoplasm</location>
    </subcellularLocation>
    <subcellularLocation>
        <location evidence="6">Nucleus</location>
    </subcellularLocation>
</comment>
<feature type="region of interest" description="Disordered" evidence="7">
    <location>
        <begin position="237"/>
        <end position="261"/>
    </location>
</feature>
<evidence type="ECO:0000256" key="6">
    <source>
        <dbReference type="HAMAP-Rule" id="MF_03146"/>
    </source>
</evidence>
<reference evidence="10 11" key="1">
    <citation type="journal article" date="2011" name="Proc. Natl. Acad. Sci. U.S.A.">
        <title>Evolutionary erosion of yeast sex chromosomes by mating-type switching accidents.</title>
        <authorList>
            <person name="Gordon J.L."/>
            <person name="Armisen D."/>
            <person name="Proux-Wera E."/>
            <person name="Oheigeartaigh S.S."/>
            <person name="Byrne K.P."/>
            <person name="Wolfe K.H."/>
        </authorList>
    </citation>
    <scope>NUCLEOTIDE SEQUENCE [LARGE SCALE GENOMIC DNA]</scope>
    <source>
        <strain evidence="11">ATCC 22294 / BCRC 22015 / CBS 2517 / CECT 1963 / NBRC 1671 / NRRL Y-8276</strain>
    </source>
</reference>
<sequence>MAKGKGKNKLGKTGGNGAIRTNSNGHHSRHNNKKMEFKQHVSRETSFPVKLAMWDFDHCDPKRCSGKKLERLNLIRSLKINQKFQGITVSPNGKKFVSPEDRELVTEFGCAVVECSWARIDEIPFSKFSTPKLDRLLPYLVAANQVNYGRPWKLNCVEAIAACLAIVGFMDLAEELLSHFSWGVNFLKLNRELLEIYQQCTDSDEIEAAQDAWMDQIEKEVQERKASNNAQNVDIWMSGNVNRIDESDEDNEDEDSEDEEVTYDNLGNIIENEPREVRYDNLGNIIEESSEESSGEEEEDEEEDVKYDSLGNVIEESESLQKKLDGLNI</sequence>
<evidence type="ECO:0000256" key="5">
    <source>
        <dbReference type="ARBA" id="ARBA00022691"/>
    </source>
</evidence>
<dbReference type="Pfam" id="PF04068">
    <property type="entry name" value="Fer4_RLI"/>
    <property type="match status" value="1"/>
</dbReference>
<keyword evidence="1 6" id="KW-0963">Cytoplasm</keyword>
<dbReference type="GO" id="GO:0005737">
    <property type="term" value="C:cytoplasm"/>
    <property type="evidence" value="ECO:0007669"/>
    <property type="project" value="UniProtKB-SubCell"/>
</dbReference>
<dbReference type="FunCoup" id="H2B1Z6">
    <property type="interactions" value="857"/>
</dbReference>
<name>H2B1Z6_KAZAF</name>
<comment type="function">
    <text evidence="6">Aminocarboxypropyltransferase that catalyzes the aminocarboxypropyl transfer on pseudouridine at position 1191 (Psi1191) in 18S rRNA. It constitutes the last step in biosynthesis of the hypermodified N1-methyl-N3-(3-amino-3-carboxypropyl) pseudouridine (m1acp3-Psi) conserved in eukaryotic 18S rRNA.</text>
</comment>
<dbReference type="OrthoDB" id="10262062at2759"/>
<dbReference type="GO" id="GO:0030490">
    <property type="term" value="P:maturation of SSU-rRNA"/>
    <property type="evidence" value="ECO:0007669"/>
    <property type="project" value="TreeGrafter"/>
</dbReference>
<dbReference type="GeneID" id="13886854"/>
<dbReference type="Proteomes" id="UP000005220">
    <property type="component" value="Chromosome 12"/>
</dbReference>
<gene>
    <name evidence="10" type="primary">KAFR0L00390</name>
    <name evidence="6" type="synonym">TSR3</name>
    <name evidence="10" type="ORF">KAFR_0L00390</name>
</gene>
<dbReference type="KEGG" id="kaf:KAFR_0L00390"/>
<feature type="compositionally biased region" description="Acidic residues" evidence="7">
    <location>
        <begin position="288"/>
        <end position="305"/>
    </location>
</feature>
<comment type="catalytic activity">
    <reaction evidence="6">
        <text>an N(1)-methylpseudouridine in rRNA + S-adenosyl-L-methionine = N(1)-methyl-N(3)-[(3S)-3-amino-3-carboxypropyl]pseudouridine in rRNA + S-methyl-5'-thioadenosine + H(+)</text>
        <dbReference type="Rhea" id="RHEA:63296"/>
        <dbReference type="Rhea" id="RHEA-COMP:11634"/>
        <dbReference type="Rhea" id="RHEA-COMP:16310"/>
        <dbReference type="ChEBI" id="CHEBI:15378"/>
        <dbReference type="ChEBI" id="CHEBI:17509"/>
        <dbReference type="ChEBI" id="CHEBI:59789"/>
        <dbReference type="ChEBI" id="CHEBI:74890"/>
        <dbReference type="ChEBI" id="CHEBI:146234"/>
        <dbReference type="EC" id="2.5.1.157"/>
    </reaction>
</comment>
<dbReference type="RefSeq" id="XP_003959781.1">
    <property type="nucleotide sequence ID" value="XM_003959732.1"/>
</dbReference>
<evidence type="ECO:0000256" key="3">
    <source>
        <dbReference type="ARBA" id="ARBA00022552"/>
    </source>
</evidence>
<organism evidence="10 11">
    <name type="scientific">Kazachstania africana (strain ATCC 22294 / BCRC 22015 / CBS 2517 / CECT 1963 / NBRC 1671 / NRRL Y-8276)</name>
    <name type="common">Yeast</name>
    <name type="synonym">Kluyveromyces africanus</name>
    <dbReference type="NCBI Taxonomy" id="1071382"/>
    <lineage>
        <taxon>Eukaryota</taxon>
        <taxon>Fungi</taxon>
        <taxon>Dikarya</taxon>
        <taxon>Ascomycota</taxon>
        <taxon>Saccharomycotina</taxon>
        <taxon>Saccharomycetes</taxon>
        <taxon>Saccharomycetales</taxon>
        <taxon>Saccharomycetaceae</taxon>
        <taxon>Kazachstania</taxon>
    </lineage>
</organism>
<feature type="domain" description="16S/18S rRNA aminocarboxypropyltransferase Tsr3 C-terminal" evidence="8">
    <location>
        <begin position="87"/>
        <end position="214"/>
    </location>
</feature>
<feature type="binding site" evidence="6">
    <location>
        <position position="137"/>
    </location>
    <ligand>
        <name>S-adenosyl-L-methionine</name>
        <dbReference type="ChEBI" id="CHEBI:59789"/>
    </ligand>
</feature>
<dbReference type="PANTHER" id="PTHR20426">
    <property type="entry name" value="RIBOSOME BIOGENESIS PROTEIN TSR3 HOMOLOG"/>
    <property type="match status" value="1"/>
</dbReference>
<dbReference type="NCBIfam" id="NF002621">
    <property type="entry name" value="PRK02287.1"/>
    <property type="match status" value="1"/>
</dbReference>
<dbReference type="GO" id="GO:0005634">
    <property type="term" value="C:nucleus"/>
    <property type="evidence" value="ECO:0007669"/>
    <property type="project" value="UniProtKB-SubCell"/>
</dbReference>
<keyword evidence="5 6" id="KW-0949">S-adenosyl-L-methionine</keyword>
<protein>
    <recommendedName>
        <fullName evidence="6">18S rRNA aminocarboxypropyltransferase</fullName>
        <ecNumber evidence="6">2.5.1.157</ecNumber>
    </recommendedName>
</protein>
<feature type="binding site" evidence="6">
    <location>
        <position position="113"/>
    </location>
    <ligand>
        <name>S-adenosyl-L-methionine</name>
        <dbReference type="ChEBI" id="CHEBI:59789"/>
    </ligand>
</feature>
<keyword evidence="6" id="KW-0539">Nucleus</keyword>
<feature type="domain" description="RNase L inhibitor RLI-like possible metal-binding" evidence="9">
    <location>
        <begin position="49"/>
        <end position="83"/>
    </location>
</feature>
<dbReference type="GO" id="GO:0106388">
    <property type="term" value="F:rRNA small subunit aminocarboxypropyltransferase activity"/>
    <property type="evidence" value="ECO:0007669"/>
    <property type="project" value="UniProtKB-EC"/>
</dbReference>
<dbReference type="HAMAP" id="MF_01116">
    <property type="entry name" value="TSR3"/>
    <property type="match status" value="1"/>
</dbReference>
<keyword evidence="11" id="KW-1185">Reference proteome</keyword>
<feature type="binding site" evidence="6">
    <location>
        <position position="152"/>
    </location>
    <ligand>
        <name>S-adenosyl-L-methionine</name>
        <dbReference type="ChEBI" id="CHEBI:59789"/>
    </ligand>
</feature>
<accession>H2B1Z6</accession>
<comment type="catalytic activity">
    <reaction evidence="6">
        <text>N(1)-methylpseudouridine(1191) in yeast 18S rRNA + S-adenosyl-L-methionine = N(1)-methyl-N(3)-[(3S)-3-amino-3-carboxypropyl]pseudouridine(1191) in yeast 18S rRNA + S-methyl-5'-thioadenosine + H(+)</text>
        <dbReference type="Rhea" id="RHEA:63300"/>
        <dbReference type="Rhea" id="RHEA-COMP:13852"/>
        <dbReference type="Rhea" id="RHEA-COMP:16309"/>
        <dbReference type="ChEBI" id="CHEBI:15378"/>
        <dbReference type="ChEBI" id="CHEBI:17509"/>
        <dbReference type="ChEBI" id="CHEBI:59789"/>
        <dbReference type="ChEBI" id="CHEBI:74890"/>
        <dbReference type="ChEBI" id="CHEBI:146234"/>
    </reaction>
</comment>
<keyword evidence="3 6" id="KW-0698">rRNA processing</keyword>
<feature type="compositionally biased region" description="Acidic residues" evidence="7">
    <location>
        <begin position="246"/>
        <end position="261"/>
    </location>
</feature>
<feature type="binding site" evidence="6">
    <location>
        <position position="65"/>
    </location>
    <ligand>
        <name>S-adenosyl-L-methionine</name>
        <dbReference type="ChEBI" id="CHEBI:59789"/>
    </ligand>
</feature>
<dbReference type="EMBL" id="HE650832">
    <property type="protein sequence ID" value="CCF60646.1"/>
    <property type="molecule type" value="Genomic_DNA"/>
</dbReference>
<evidence type="ECO:0000259" key="9">
    <source>
        <dbReference type="Pfam" id="PF04068"/>
    </source>
</evidence>